<keyword evidence="4" id="KW-1185">Reference proteome</keyword>
<evidence type="ECO:0000256" key="1">
    <source>
        <dbReference type="SAM" id="MobiDB-lite"/>
    </source>
</evidence>
<evidence type="ECO:0000313" key="3">
    <source>
        <dbReference type="EMBL" id="PRP89150.1"/>
    </source>
</evidence>
<feature type="region of interest" description="Disordered" evidence="1">
    <location>
        <begin position="220"/>
        <end position="243"/>
    </location>
</feature>
<protein>
    <recommendedName>
        <fullName evidence="2">BRCT domain-containing protein</fullName>
    </recommendedName>
</protein>
<feature type="compositionally biased region" description="Low complexity" evidence="1">
    <location>
        <begin position="284"/>
        <end position="295"/>
    </location>
</feature>
<feature type="compositionally biased region" description="Polar residues" evidence="1">
    <location>
        <begin position="305"/>
        <end position="321"/>
    </location>
</feature>
<dbReference type="PROSITE" id="PS50172">
    <property type="entry name" value="BRCT"/>
    <property type="match status" value="1"/>
</dbReference>
<feature type="domain" description="BRCT" evidence="2">
    <location>
        <begin position="351"/>
        <end position="455"/>
    </location>
</feature>
<dbReference type="AlphaFoldDB" id="A0A2P6NYX3"/>
<accession>A0A2P6NYX3</accession>
<name>A0A2P6NYX3_9EUKA</name>
<dbReference type="InterPro" id="IPR001357">
    <property type="entry name" value="BRCT_dom"/>
</dbReference>
<feature type="region of interest" description="Disordered" evidence="1">
    <location>
        <begin position="271"/>
        <end position="321"/>
    </location>
</feature>
<evidence type="ECO:0000259" key="2">
    <source>
        <dbReference type="PROSITE" id="PS50172"/>
    </source>
</evidence>
<gene>
    <name evidence="3" type="ORF">PROFUN_01870</name>
</gene>
<proteinExistence type="predicted"/>
<sequence length="614" mass="70062">MKKDGKGSITHLLIDSSSNGTRILKKGAVVPIEVKKNKIEICHGDQIHLVWLPCGTVEIGFTFVEKIRALVAIKSSQTSNKNVNILKSKPVVKSEKKLVTVKSEEKPPVKIFGQRKKVKTEEPTTSKKLHDVVVPMPTHSPQLTTGDVCPSHEESVIKEEIEQAMSEAFDIFLGGSSQKEEEVKVKEEPVDPVEDVPVFVKPPVKSSTLLVPIAENSRKTGGEIKKRSMSSEESPLKRQKTEEDFNVLCTSPIYNEPHVHANPLDDRGRRIGIQQRPTTPPPLKSSTSSLNQSNTSEDRALKSSDGLNASSNPLTSSHSSEKMNNWTAVCDGRMSRNENIYYDLLREVPQQKQKPLEGIRFSFLGYAEILSNHDKMKMIETWVEMGAEYVNEHLTSHNVDLVVVNRNYLMGPAAVESADFLEMMLNPKMIFLENSTYIYRCSVQKRRLPFGDSEIFPYRSGGTIIIDETMIFEEDLLHRVFSFVDREKKPDLFRNNWTWKVHITREFYEMNTRHLSHYNERIRKSAEKLSGWMNEVSGLKISDQLAHRGLFDTSQCLSVQRLMDQRYFYAKSMRNFVLLTKDEKAKREAKKQQLLAVDMDGLRIFFDTRYASAY</sequence>
<reference evidence="3 4" key="1">
    <citation type="journal article" date="2018" name="Genome Biol. Evol.">
        <title>Multiple Roots of Fruiting Body Formation in Amoebozoa.</title>
        <authorList>
            <person name="Hillmann F."/>
            <person name="Forbes G."/>
            <person name="Novohradska S."/>
            <person name="Ferling I."/>
            <person name="Riege K."/>
            <person name="Groth M."/>
            <person name="Westermann M."/>
            <person name="Marz M."/>
            <person name="Spaller T."/>
            <person name="Winckler T."/>
            <person name="Schaap P."/>
            <person name="Glockner G."/>
        </authorList>
    </citation>
    <scope>NUCLEOTIDE SEQUENCE [LARGE SCALE GENOMIC DNA]</scope>
    <source>
        <strain evidence="3 4">Jena</strain>
    </source>
</reference>
<dbReference type="InParanoid" id="A0A2P6NYX3"/>
<dbReference type="Proteomes" id="UP000241769">
    <property type="component" value="Unassembled WGS sequence"/>
</dbReference>
<evidence type="ECO:0000313" key="4">
    <source>
        <dbReference type="Proteomes" id="UP000241769"/>
    </source>
</evidence>
<organism evidence="3 4">
    <name type="scientific">Planoprotostelium fungivorum</name>
    <dbReference type="NCBI Taxonomy" id="1890364"/>
    <lineage>
        <taxon>Eukaryota</taxon>
        <taxon>Amoebozoa</taxon>
        <taxon>Evosea</taxon>
        <taxon>Variosea</taxon>
        <taxon>Cavosteliida</taxon>
        <taxon>Cavosteliaceae</taxon>
        <taxon>Planoprotostelium</taxon>
    </lineage>
</organism>
<comment type="caution">
    <text evidence="3">The sequence shown here is derived from an EMBL/GenBank/DDBJ whole genome shotgun (WGS) entry which is preliminary data.</text>
</comment>
<dbReference type="EMBL" id="MDYQ01000005">
    <property type="protein sequence ID" value="PRP89150.1"/>
    <property type="molecule type" value="Genomic_DNA"/>
</dbReference>